<dbReference type="AlphaFoldDB" id="A0A1M3SZR6"/>
<reference evidence="2" key="1">
    <citation type="journal article" date="2017" name="Genome Biol.">
        <title>Comparative genomics reveals high biological diversity and specific adaptations in the industrially and medically important fungal genus Aspergillus.</title>
        <authorList>
            <person name="de Vries R.P."/>
            <person name="Riley R."/>
            <person name="Wiebenga A."/>
            <person name="Aguilar-Osorio G."/>
            <person name="Amillis S."/>
            <person name="Uchima C.A."/>
            <person name="Anderluh G."/>
            <person name="Asadollahi M."/>
            <person name="Askin M."/>
            <person name="Barry K."/>
            <person name="Battaglia E."/>
            <person name="Bayram O."/>
            <person name="Benocci T."/>
            <person name="Braus-Stromeyer S.A."/>
            <person name="Caldana C."/>
            <person name="Canovas D."/>
            <person name="Cerqueira G.C."/>
            <person name="Chen F."/>
            <person name="Chen W."/>
            <person name="Choi C."/>
            <person name="Clum A."/>
            <person name="Dos Santos R.A."/>
            <person name="Damasio A.R."/>
            <person name="Diallinas G."/>
            <person name="Emri T."/>
            <person name="Fekete E."/>
            <person name="Flipphi M."/>
            <person name="Freyberg S."/>
            <person name="Gallo A."/>
            <person name="Gournas C."/>
            <person name="Habgood R."/>
            <person name="Hainaut M."/>
            <person name="Harispe M.L."/>
            <person name="Henrissat B."/>
            <person name="Hilden K.S."/>
            <person name="Hope R."/>
            <person name="Hossain A."/>
            <person name="Karabika E."/>
            <person name="Karaffa L."/>
            <person name="Karanyi Z."/>
            <person name="Krasevec N."/>
            <person name="Kuo A."/>
            <person name="Kusch H."/>
            <person name="LaButti K."/>
            <person name="Lagendijk E.L."/>
            <person name="Lapidus A."/>
            <person name="Levasseur A."/>
            <person name="Lindquist E."/>
            <person name="Lipzen A."/>
            <person name="Logrieco A.F."/>
            <person name="MacCabe A."/>
            <person name="Maekelae M.R."/>
            <person name="Malavazi I."/>
            <person name="Melin P."/>
            <person name="Meyer V."/>
            <person name="Mielnichuk N."/>
            <person name="Miskei M."/>
            <person name="Molnar A.P."/>
            <person name="Mule G."/>
            <person name="Ngan C.Y."/>
            <person name="Orejas M."/>
            <person name="Orosz E."/>
            <person name="Ouedraogo J.P."/>
            <person name="Overkamp K.M."/>
            <person name="Park H.-S."/>
            <person name="Perrone G."/>
            <person name="Piumi F."/>
            <person name="Punt P.J."/>
            <person name="Ram A.F."/>
            <person name="Ramon A."/>
            <person name="Rauscher S."/>
            <person name="Record E."/>
            <person name="Riano-Pachon D.M."/>
            <person name="Robert V."/>
            <person name="Roehrig J."/>
            <person name="Ruller R."/>
            <person name="Salamov A."/>
            <person name="Salih N.S."/>
            <person name="Samson R.A."/>
            <person name="Sandor E."/>
            <person name="Sanguinetti M."/>
            <person name="Schuetze T."/>
            <person name="Sepcic K."/>
            <person name="Shelest E."/>
            <person name="Sherlock G."/>
            <person name="Sophianopoulou V."/>
            <person name="Squina F.M."/>
            <person name="Sun H."/>
            <person name="Susca A."/>
            <person name="Todd R.B."/>
            <person name="Tsang A."/>
            <person name="Unkles S.E."/>
            <person name="van de Wiele N."/>
            <person name="van Rossen-Uffink D."/>
            <person name="Oliveira J.V."/>
            <person name="Vesth T.C."/>
            <person name="Visser J."/>
            <person name="Yu J.-H."/>
            <person name="Zhou M."/>
            <person name="Andersen M.R."/>
            <person name="Archer D.B."/>
            <person name="Baker S.E."/>
            <person name="Benoit I."/>
            <person name="Brakhage A.A."/>
            <person name="Braus G.H."/>
            <person name="Fischer R."/>
            <person name="Frisvad J.C."/>
            <person name="Goldman G.H."/>
            <person name="Houbraken J."/>
            <person name="Oakley B."/>
            <person name="Pocsi I."/>
            <person name="Scazzocchio C."/>
            <person name="Seiboth B."/>
            <person name="vanKuyk P.A."/>
            <person name="Wortman J."/>
            <person name="Dyer P.S."/>
            <person name="Grigoriev I.V."/>
        </authorList>
    </citation>
    <scope>NUCLEOTIDE SEQUENCE [LARGE SCALE GENOMIC DNA]</scope>
    <source>
        <strain evidence="2">CBS 106.47</strain>
    </source>
</reference>
<evidence type="ECO:0000313" key="2">
    <source>
        <dbReference type="Proteomes" id="UP000184063"/>
    </source>
</evidence>
<evidence type="ECO:0000313" key="1">
    <source>
        <dbReference type="EMBL" id="OJZ80009.1"/>
    </source>
</evidence>
<gene>
    <name evidence="1" type="ORF">ASPFODRAFT_468216</name>
</gene>
<proteinExistence type="predicted"/>
<dbReference type="EMBL" id="KV878263">
    <property type="protein sequence ID" value="OJZ80009.1"/>
    <property type="molecule type" value="Genomic_DNA"/>
</dbReference>
<protein>
    <submittedName>
        <fullName evidence="1">Uncharacterized protein</fullName>
    </submittedName>
</protein>
<dbReference type="Proteomes" id="UP000184063">
    <property type="component" value="Unassembled WGS sequence"/>
</dbReference>
<accession>A0A1M3SZR6</accession>
<organism evidence="1 2">
    <name type="scientific">Aspergillus luchuensis (strain CBS 106.47)</name>
    <dbReference type="NCBI Taxonomy" id="1137211"/>
    <lineage>
        <taxon>Eukaryota</taxon>
        <taxon>Fungi</taxon>
        <taxon>Dikarya</taxon>
        <taxon>Ascomycota</taxon>
        <taxon>Pezizomycotina</taxon>
        <taxon>Eurotiomycetes</taxon>
        <taxon>Eurotiomycetidae</taxon>
        <taxon>Eurotiales</taxon>
        <taxon>Aspergillaceae</taxon>
        <taxon>Aspergillus</taxon>
        <taxon>Aspergillus subgen. Circumdati</taxon>
    </lineage>
</organism>
<dbReference type="VEuPathDB" id="FungiDB:ASPFODRAFT_468216"/>
<name>A0A1M3SZR6_ASPLC</name>
<sequence length="140" mass="15752">MLFLHSRSFCHHSVSAGKKGGFYRIPCPTTLVQLFESRISISGKLMMELACELRSDGVSLTTVEFPLGAFYLPRGSRLTKSRMHVMLQYGRVECPSLRAAHSRSRSARVLSLLLVDWWLLPRPPLDRLRDAAAANGECDF</sequence>